<dbReference type="Proteomes" id="UP000334990">
    <property type="component" value="Unassembled WGS sequence"/>
</dbReference>
<reference evidence="7 8" key="1">
    <citation type="submission" date="2019-10" db="EMBL/GenBank/DDBJ databases">
        <title>Whole genome shotgun sequence of Acrocarpospora corrugata NBRC 13972.</title>
        <authorList>
            <person name="Ichikawa N."/>
            <person name="Kimura A."/>
            <person name="Kitahashi Y."/>
            <person name="Komaki H."/>
            <person name="Oguchi A."/>
        </authorList>
    </citation>
    <scope>NUCLEOTIDE SEQUENCE [LARGE SCALE GENOMIC DNA]</scope>
    <source>
        <strain evidence="7 8">NBRC 13972</strain>
    </source>
</reference>
<feature type="domain" description="ABC transporter" evidence="6">
    <location>
        <begin position="5"/>
        <end position="250"/>
    </location>
</feature>
<evidence type="ECO:0000313" key="7">
    <source>
        <dbReference type="EMBL" id="GES02283.1"/>
    </source>
</evidence>
<dbReference type="GO" id="GO:0016887">
    <property type="term" value="F:ATP hydrolysis activity"/>
    <property type="evidence" value="ECO:0007669"/>
    <property type="project" value="InterPro"/>
</dbReference>
<dbReference type="PANTHER" id="PTHR43776">
    <property type="entry name" value="TRANSPORT ATP-BINDING PROTEIN"/>
    <property type="match status" value="1"/>
</dbReference>
<dbReference type="PANTHER" id="PTHR43776:SF7">
    <property type="entry name" value="D,D-DIPEPTIDE TRANSPORT ATP-BINDING PROTEIN DDPF-RELATED"/>
    <property type="match status" value="1"/>
</dbReference>
<accession>A0A5M3W4V5</accession>
<dbReference type="NCBIfam" id="NF008453">
    <property type="entry name" value="PRK11308.1"/>
    <property type="match status" value="1"/>
</dbReference>
<dbReference type="FunFam" id="3.40.50.300:FF:000016">
    <property type="entry name" value="Oligopeptide ABC transporter ATP-binding component"/>
    <property type="match status" value="1"/>
</dbReference>
<feature type="compositionally biased region" description="Polar residues" evidence="5">
    <location>
        <begin position="328"/>
        <end position="337"/>
    </location>
</feature>
<dbReference type="GO" id="GO:0055085">
    <property type="term" value="P:transmembrane transport"/>
    <property type="evidence" value="ECO:0007669"/>
    <property type="project" value="UniProtKB-ARBA"/>
</dbReference>
<dbReference type="GO" id="GO:0005524">
    <property type="term" value="F:ATP binding"/>
    <property type="evidence" value="ECO:0007669"/>
    <property type="project" value="UniProtKB-KW"/>
</dbReference>
<keyword evidence="2" id="KW-0813">Transport</keyword>
<dbReference type="SUPFAM" id="SSF52540">
    <property type="entry name" value="P-loop containing nucleoside triphosphate hydrolases"/>
    <property type="match status" value="1"/>
</dbReference>
<evidence type="ECO:0000313" key="8">
    <source>
        <dbReference type="Proteomes" id="UP000334990"/>
    </source>
</evidence>
<comment type="similarity">
    <text evidence="1">Belongs to the ABC transporter superfamily.</text>
</comment>
<gene>
    <name evidence="7" type="ORF">Acor_43490</name>
</gene>
<comment type="caution">
    <text evidence="7">The sequence shown here is derived from an EMBL/GenBank/DDBJ whole genome shotgun (WGS) entry which is preliminary data.</text>
</comment>
<keyword evidence="3" id="KW-0547">Nucleotide-binding</keyword>
<evidence type="ECO:0000256" key="1">
    <source>
        <dbReference type="ARBA" id="ARBA00005417"/>
    </source>
</evidence>
<dbReference type="InterPro" id="IPR017871">
    <property type="entry name" value="ABC_transporter-like_CS"/>
</dbReference>
<dbReference type="Pfam" id="PF00005">
    <property type="entry name" value="ABC_tran"/>
    <property type="match status" value="1"/>
</dbReference>
<evidence type="ECO:0000256" key="5">
    <source>
        <dbReference type="SAM" id="MobiDB-lite"/>
    </source>
</evidence>
<evidence type="ECO:0000256" key="3">
    <source>
        <dbReference type="ARBA" id="ARBA00022741"/>
    </source>
</evidence>
<dbReference type="EMBL" id="BLAD01000057">
    <property type="protein sequence ID" value="GES02283.1"/>
    <property type="molecule type" value="Genomic_DNA"/>
</dbReference>
<dbReference type="InterPro" id="IPR027417">
    <property type="entry name" value="P-loop_NTPase"/>
</dbReference>
<evidence type="ECO:0000256" key="4">
    <source>
        <dbReference type="ARBA" id="ARBA00022840"/>
    </source>
</evidence>
<dbReference type="RefSeq" id="WP_281353248.1">
    <property type="nucleotide sequence ID" value="NZ_BAAABN010000002.1"/>
</dbReference>
<dbReference type="PROSITE" id="PS00211">
    <property type="entry name" value="ABC_TRANSPORTER_1"/>
    <property type="match status" value="1"/>
</dbReference>
<dbReference type="InterPro" id="IPR013563">
    <property type="entry name" value="Oligopep_ABC_C"/>
</dbReference>
<dbReference type="GO" id="GO:0015833">
    <property type="term" value="P:peptide transport"/>
    <property type="evidence" value="ECO:0007669"/>
    <property type="project" value="InterPro"/>
</dbReference>
<evidence type="ECO:0000256" key="2">
    <source>
        <dbReference type="ARBA" id="ARBA00022448"/>
    </source>
</evidence>
<dbReference type="NCBIfam" id="TIGR01727">
    <property type="entry name" value="oligo_HPY"/>
    <property type="match status" value="1"/>
</dbReference>
<dbReference type="InterPro" id="IPR050319">
    <property type="entry name" value="ABC_transp_ATP-bind"/>
</dbReference>
<dbReference type="Gene3D" id="3.40.50.300">
    <property type="entry name" value="P-loop containing nucleotide triphosphate hydrolases"/>
    <property type="match status" value="1"/>
</dbReference>
<dbReference type="PROSITE" id="PS50893">
    <property type="entry name" value="ABC_TRANSPORTER_2"/>
    <property type="match status" value="1"/>
</dbReference>
<name>A0A5M3W4V5_9ACTN</name>
<keyword evidence="8" id="KW-1185">Reference proteome</keyword>
<sequence length="355" mass="39085">MSVLLRVTDVRKYFPIREGLFFRKEVGRVHAVDGVSLEVRAGETLGIVGESGCGKSTLARCITGLYPVTSGSIEFDGAPLGAKGFRRDVQMIFQDPYGSLNPRRRIGSIIADPLVIHRIGTKTERRRRVQELMELVGLNPEHYNRFPAEFSGGQRQRIGIARALALRPRLVVCDEPVSALDVSIQAQVINLLKDLQAELGLTYVFIAHDLSVVRYVSDRVAVMYLGRIVEIAPGEDLYKVPKHPYTNALLSAASVADPDLSARRERIILTGDVPSPISPPAGCRFHTRCPKAMPRCVAEDPRLTPEGEHQAACHFPVQPGEHLGAETPQIQQESTEPTVGRTESGVDDEPDRRGD</sequence>
<keyword evidence="4 7" id="KW-0067">ATP-binding</keyword>
<dbReference type="SMART" id="SM00382">
    <property type="entry name" value="AAA"/>
    <property type="match status" value="1"/>
</dbReference>
<dbReference type="AlphaFoldDB" id="A0A5M3W4V5"/>
<evidence type="ECO:0000259" key="6">
    <source>
        <dbReference type="PROSITE" id="PS50893"/>
    </source>
</evidence>
<feature type="region of interest" description="Disordered" evidence="5">
    <location>
        <begin position="317"/>
        <end position="355"/>
    </location>
</feature>
<organism evidence="7 8">
    <name type="scientific">Acrocarpospora corrugata</name>
    <dbReference type="NCBI Taxonomy" id="35763"/>
    <lineage>
        <taxon>Bacteria</taxon>
        <taxon>Bacillati</taxon>
        <taxon>Actinomycetota</taxon>
        <taxon>Actinomycetes</taxon>
        <taxon>Streptosporangiales</taxon>
        <taxon>Streptosporangiaceae</taxon>
        <taxon>Acrocarpospora</taxon>
    </lineage>
</organism>
<proteinExistence type="inferred from homology"/>
<dbReference type="CDD" id="cd03257">
    <property type="entry name" value="ABC_NikE_OppD_transporters"/>
    <property type="match status" value="1"/>
</dbReference>
<dbReference type="InterPro" id="IPR003439">
    <property type="entry name" value="ABC_transporter-like_ATP-bd"/>
</dbReference>
<dbReference type="InterPro" id="IPR003593">
    <property type="entry name" value="AAA+_ATPase"/>
</dbReference>
<dbReference type="Pfam" id="PF08352">
    <property type="entry name" value="oligo_HPY"/>
    <property type="match status" value="1"/>
</dbReference>
<protein>
    <submittedName>
        <fullName evidence="7">ABC transporter ATP-binding protein</fullName>
    </submittedName>
</protein>